<proteinExistence type="predicted"/>
<reference evidence="1 2" key="1">
    <citation type="journal article" date="2019" name="Sci. Rep.">
        <title>Orb-weaving spider Araneus ventricosus genome elucidates the spidroin gene catalogue.</title>
        <authorList>
            <person name="Kono N."/>
            <person name="Nakamura H."/>
            <person name="Ohtoshi R."/>
            <person name="Moran D.A.P."/>
            <person name="Shinohara A."/>
            <person name="Yoshida Y."/>
            <person name="Fujiwara M."/>
            <person name="Mori M."/>
            <person name="Tomita M."/>
            <person name="Arakawa K."/>
        </authorList>
    </citation>
    <scope>NUCLEOTIDE SEQUENCE [LARGE SCALE GENOMIC DNA]</scope>
</reference>
<name>A0A4Y2EZP3_ARAVE</name>
<protein>
    <submittedName>
        <fullName evidence="1">Uncharacterized protein</fullName>
    </submittedName>
</protein>
<sequence length="96" mass="10942">MLHGTKMVMMNLQPPQGSTIVLFDGCPEEQLEKSTNSVERLRRAKRRTTSEVIFNELVIILCLRNNFCLNDSNNADHITDINAMQLLLLKNTNVLL</sequence>
<evidence type="ECO:0000313" key="1">
    <source>
        <dbReference type="EMBL" id="GBM34017.1"/>
    </source>
</evidence>
<accession>A0A4Y2EZP3</accession>
<comment type="caution">
    <text evidence="1">The sequence shown here is derived from an EMBL/GenBank/DDBJ whole genome shotgun (WGS) entry which is preliminary data.</text>
</comment>
<dbReference type="Proteomes" id="UP000499080">
    <property type="component" value="Unassembled WGS sequence"/>
</dbReference>
<evidence type="ECO:0000313" key="2">
    <source>
        <dbReference type="Proteomes" id="UP000499080"/>
    </source>
</evidence>
<organism evidence="1 2">
    <name type="scientific">Araneus ventricosus</name>
    <name type="common">Orbweaver spider</name>
    <name type="synonym">Epeira ventricosa</name>
    <dbReference type="NCBI Taxonomy" id="182803"/>
    <lineage>
        <taxon>Eukaryota</taxon>
        <taxon>Metazoa</taxon>
        <taxon>Ecdysozoa</taxon>
        <taxon>Arthropoda</taxon>
        <taxon>Chelicerata</taxon>
        <taxon>Arachnida</taxon>
        <taxon>Araneae</taxon>
        <taxon>Araneomorphae</taxon>
        <taxon>Entelegynae</taxon>
        <taxon>Araneoidea</taxon>
        <taxon>Araneidae</taxon>
        <taxon>Araneus</taxon>
    </lineage>
</organism>
<gene>
    <name evidence="1" type="ORF">AVEN_166448_1</name>
</gene>
<dbReference type="AlphaFoldDB" id="A0A4Y2EZP3"/>
<keyword evidence="2" id="KW-1185">Reference proteome</keyword>
<dbReference type="EMBL" id="BGPR01000748">
    <property type="protein sequence ID" value="GBM34017.1"/>
    <property type="molecule type" value="Genomic_DNA"/>
</dbReference>